<dbReference type="RefSeq" id="XP_029013468.1">
    <property type="nucleotide sequence ID" value="XM_029157635.3"/>
</dbReference>
<evidence type="ECO:0000313" key="3">
    <source>
        <dbReference type="Proteomes" id="UP000515150"/>
    </source>
</evidence>
<dbReference type="InterPro" id="IPR051656">
    <property type="entry name" value="LEM_domain"/>
</dbReference>
<dbReference type="PROSITE" id="PS50954">
    <property type="entry name" value="LEM"/>
    <property type="match status" value="1"/>
</dbReference>
<evidence type="ECO:0000313" key="4">
    <source>
        <dbReference type="RefSeq" id="XP_029013468.1"/>
    </source>
</evidence>
<keyword evidence="1" id="KW-0812">Transmembrane</keyword>
<evidence type="ECO:0000256" key="1">
    <source>
        <dbReference type="SAM" id="Phobius"/>
    </source>
</evidence>
<gene>
    <name evidence="4" type="primary">emd</name>
</gene>
<reference evidence="4" key="1">
    <citation type="submission" date="2025-08" db="UniProtKB">
        <authorList>
            <consortium name="RefSeq"/>
        </authorList>
    </citation>
    <scope>IDENTIFICATION</scope>
</reference>
<dbReference type="OrthoDB" id="10015574at2759"/>
<accession>A0A6P7N4U5</accession>
<dbReference type="GeneID" id="114859472"/>
<dbReference type="InterPro" id="IPR011015">
    <property type="entry name" value="LEM/LEM-like_dom_sf"/>
</dbReference>
<dbReference type="KEGG" id="bspl:114859472"/>
<proteinExistence type="predicted"/>
<dbReference type="Proteomes" id="UP000515150">
    <property type="component" value="Chromosome 7"/>
</dbReference>
<keyword evidence="1" id="KW-0472">Membrane</keyword>
<keyword evidence="3" id="KW-1185">Reference proteome</keyword>
<dbReference type="Gene3D" id="1.10.720.40">
    <property type="match status" value="1"/>
</dbReference>
<dbReference type="AlphaFoldDB" id="A0A6P7N4U5"/>
<dbReference type="Pfam" id="PF03020">
    <property type="entry name" value="LEM"/>
    <property type="match status" value="1"/>
</dbReference>
<dbReference type="CTD" id="2010"/>
<dbReference type="PANTHER" id="PTHR12019">
    <property type="entry name" value="LAMINA-ASSOCIATED POLYPEPTIDE THYMOPOIETIN"/>
    <property type="match status" value="1"/>
</dbReference>
<sequence length="163" mass="18682">MSLSKKSNDDILKLLDEHGIKHGPVVDSTRKQYEKKLEKVVEKSSVKASSDKTYYREEEETSYVTYRSPFGEEGFVDTVIRRGISTRDEDKELDQHTNASKSTIQFTSKTVNHSVQQSSLQYNKPPIKSGSSKWKAVRLLLLLLAVFAAACYGAYWYLWNYQS</sequence>
<protein>
    <submittedName>
        <fullName evidence="4">Emerin (Emery-Dreifuss muscular dystrophy)</fullName>
    </submittedName>
</protein>
<feature type="domain" description="LEM" evidence="2">
    <location>
        <begin position="1"/>
        <end position="44"/>
    </location>
</feature>
<evidence type="ECO:0000259" key="2">
    <source>
        <dbReference type="PROSITE" id="PS50954"/>
    </source>
</evidence>
<dbReference type="SMART" id="SM00540">
    <property type="entry name" value="LEM"/>
    <property type="match status" value="1"/>
</dbReference>
<dbReference type="InterPro" id="IPR003887">
    <property type="entry name" value="LEM_dom"/>
</dbReference>
<dbReference type="FunFam" id="1.10.720.40:FF:000001">
    <property type="entry name" value="LEM domain containing 2, isoform CRA_a"/>
    <property type="match status" value="1"/>
</dbReference>
<dbReference type="SUPFAM" id="SSF63451">
    <property type="entry name" value="LEM domain"/>
    <property type="match status" value="1"/>
</dbReference>
<feature type="transmembrane region" description="Helical" evidence="1">
    <location>
        <begin position="139"/>
        <end position="158"/>
    </location>
</feature>
<organism evidence="3 4">
    <name type="scientific">Betta splendens</name>
    <name type="common">Siamese fighting fish</name>
    <dbReference type="NCBI Taxonomy" id="158456"/>
    <lineage>
        <taxon>Eukaryota</taxon>
        <taxon>Metazoa</taxon>
        <taxon>Chordata</taxon>
        <taxon>Craniata</taxon>
        <taxon>Vertebrata</taxon>
        <taxon>Euteleostomi</taxon>
        <taxon>Actinopterygii</taxon>
        <taxon>Neopterygii</taxon>
        <taxon>Teleostei</taxon>
        <taxon>Neoteleostei</taxon>
        <taxon>Acanthomorphata</taxon>
        <taxon>Anabantaria</taxon>
        <taxon>Anabantiformes</taxon>
        <taxon>Anabantoidei</taxon>
        <taxon>Osphronemidae</taxon>
        <taxon>Betta</taxon>
    </lineage>
</organism>
<name>A0A6P7N4U5_BETSP</name>
<keyword evidence="1" id="KW-1133">Transmembrane helix</keyword>
<dbReference type="PANTHER" id="PTHR12019:SF5">
    <property type="entry name" value="EMERIN (EMERY-DREIFUSS MUSCULAR DYSTROPHY)"/>
    <property type="match status" value="1"/>
</dbReference>
<dbReference type="InParanoid" id="A0A6P7N4U5"/>